<dbReference type="AlphaFoldDB" id="A0A4R2N3D1"/>
<name>A0A4R2N3D1_9PAST</name>
<dbReference type="Proteomes" id="UP000294841">
    <property type="component" value="Unassembled WGS sequence"/>
</dbReference>
<protein>
    <submittedName>
        <fullName evidence="1">Uncharacterized protein</fullName>
    </submittedName>
</protein>
<dbReference type="OrthoDB" id="5677691at2"/>
<gene>
    <name evidence="1" type="ORF">EV697_101463</name>
</gene>
<keyword evidence="2" id="KW-1185">Reference proteome</keyword>
<evidence type="ECO:0000313" key="1">
    <source>
        <dbReference type="EMBL" id="TCP14322.1"/>
    </source>
</evidence>
<dbReference type="EMBL" id="SLXI01000001">
    <property type="protein sequence ID" value="TCP14322.1"/>
    <property type="molecule type" value="Genomic_DNA"/>
</dbReference>
<proteinExistence type="predicted"/>
<sequence length="109" mass="13035">MSFFDIPLNCSSKCKAWEEILNHYSDWVNDDEVWEIARESKELPILGNIYQNLVLNRVLSHFFEETGQTEEDLKIFFYVNSIDTHLVINDWDICSVDDYWNCIDKNRVH</sequence>
<accession>A0A4R2N3D1</accession>
<evidence type="ECO:0000313" key="2">
    <source>
        <dbReference type="Proteomes" id="UP000294841"/>
    </source>
</evidence>
<dbReference type="RefSeq" id="WP_132022102.1">
    <property type="nucleotide sequence ID" value="NZ_CP016605.1"/>
</dbReference>
<organism evidence="1 2">
    <name type="scientific">Bisgaardia hudsonensis</name>
    <dbReference type="NCBI Taxonomy" id="109472"/>
    <lineage>
        <taxon>Bacteria</taxon>
        <taxon>Pseudomonadati</taxon>
        <taxon>Pseudomonadota</taxon>
        <taxon>Gammaproteobacteria</taxon>
        <taxon>Pasteurellales</taxon>
        <taxon>Pasteurellaceae</taxon>
        <taxon>Bisgaardia</taxon>
    </lineage>
</organism>
<reference evidence="1 2" key="1">
    <citation type="submission" date="2019-03" db="EMBL/GenBank/DDBJ databases">
        <title>Genomic Encyclopedia of Type Strains, Phase IV (KMG-IV): sequencing the most valuable type-strain genomes for metagenomic binning, comparative biology and taxonomic classification.</title>
        <authorList>
            <person name="Goeker M."/>
        </authorList>
    </citation>
    <scope>NUCLEOTIDE SEQUENCE [LARGE SCALE GENOMIC DNA]</scope>
    <source>
        <strain evidence="1 2">DSM 28231</strain>
    </source>
</reference>
<comment type="caution">
    <text evidence="1">The sequence shown here is derived from an EMBL/GenBank/DDBJ whole genome shotgun (WGS) entry which is preliminary data.</text>
</comment>